<proteinExistence type="predicted"/>
<dbReference type="InterPro" id="IPR027421">
    <property type="entry name" value="DNA_pol_lamdba_lyase_dom_sf"/>
</dbReference>
<feature type="compositionally biased region" description="Polar residues" evidence="2">
    <location>
        <begin position="444"/>
        <end position="463"/>
    </location>
</feature>
<dbReference type="InterPro" id="IPR036420">
    <property type="entry name" value="BRCT_dom_sf"/>
</dbReference>
<dbReference type="HOGENOM" id="CLU_031070_0_0_1"/>
<dbReference type="OrthoDB" id="3270516at2759"/>
<sequence length="611" mass="67804">MDPSQIDLDTFFKEQEERMNMSDSDWETYEERMRQERKRKRDERRQGKECDEDRLEPVPEESSNEIRPPKKTKMSHEEPRASPVKAASDPITTSIIPANSVVSGPSSETRPPKKTKTSYEEPRVSLVEATNDTDIASTSTIAANNVVQDEISVSSSHRKGATGLSGRVRKTQPAASSSSNTTTPTTTSKYPEITEILSESEEALVPPKPKKTARSIISKTASASTSRNASAAKTAAQVKKEAAKSKKLKDDKEALMTPVQYAALLQEKWQNKVSNTPPEKLFLKDKVIFLIFEEKNKASKDTRAKLDIIAKNGGQVATKYDPEVVTHIIPGGGTINMRKTLRALGLKTLTEIPPEIHTVTWDWIVSGLSRGKLDSEVMHELYKDRMIYKLRGASSAGISDSKGKGKMKATDISFTNEHSVIEEFSVYDSPDESDVQSHPARSRVASTNSKSEPKSNLKSNSLNGDDAEDPLLPFYAKAREEAQSTSPDDDIIIPAYDNSKASKLKGFQCDHKGQSTVKDCANWDVIEKLAELREMHRDMGTDGDKWRVISYQKAIGSLKRHPTRIKSGEEAMKLPGVSVKTADKIMEIIRTGELQRLKYTATQDLAAIRAF</sequence>
<dbReference type="Gene3D" id="1.10.150.110">
    <property type="entry name" value="DNA polymerase beta, N-terminal domain-like"/>
    <property type="match status" value="1"/>
</dbReference>
<protein>
    <recommendedName>
        <fullName evidence="3">BRCT domain-containing protein</fullName>
    </recommendedName>
</protein>
<dbReference type="SUPFAM" id="SSF52113">
    <property type="entry name" value="BRCT domain"/>
    <property type="match status" value="1"/>
</dbReference>
<dbReference type="PANTHER" id="PTHR11276">
    <property type="entry name" value="DNA POLYMERASE TYPE-X FAMILY MEMBER"/>
    <property type="match status" value="1"/>
</dbReference>
<reference evidence="4 5" key="1">
    <citation type="submission" date="2014-06" db="EMBL/GenBank/DDBJ databases">
        <title>Evolutionary Origins and Diversification of the Mycorrhizal Mutualists.</title>
        <authorList>
            <consortium name="DOE Joint Genome Institute"/>
            <consortium name="Mycorrhizal Genomics Consortium"/>
            <person name="Kohler A."/>
            <person name="Kuo A."/>
            <person name="Nagy L.G."/>
            <person name="Floudas D."/>
            <person name="Copeland A."/>
            <person name="Barry K.W."/>
            <person name="Cichocki N."/>
            <person name="Veneault-Fourrey C."/>
            <person name="LaButti K."/>
            <person name="Lindquist E.A."/>
            <person name="Lipzen A."/>
            <person name="Lundell T."/>
            <person name="Morin E."/>
            <person name="Murat C."/>
            <person name="Riley R."/>
            <person name="Ohm R."/>
            <person name="Sun H."/>
            <person name="Tunlid A."/>
            <person name="Henrissat B."/>
            <person name="Grigoriev I.V."/>
            <person name="Hibbett D.S."/>
            <person name="Martin F."/>
        </authorList>
    </citation>
    <scope>NUCLEOTIDE SEQUENCE [LARGE SCALE GENOMIC DNA]</scope>
    <source>
        <strain evidence="4 5">SS14</strain>
    </source>
</reference>
<evidence type="ECO:0000313" key="5">
    <source>
        <dbReference type="Proteomes" id="UP000054279"/>
    </source>
</evidence>
<evidence type="ECO:0000256" key="2">
    <source>
        <dbReference type="SAM" id="MobiDB-lite"/>
    </source>
</evidence>
<evidence type="ECO:0000259" key="3">
    <source>
        <dbReference type="PROSITE" id="PS50172"/>
    </source>
</evidence>
<keyword evidence="5" id="KW-1185">Reference proteome</keyword>
<dbReference type="FunFam" id="1.10.150.110:FF:000005">
    <property type="entry name" value="DNA polymerase POL4"/>
    <property type="match status" value="1"/>
</dbReference>
<feature type="non-terminal residue" evidence="4">
    <location>
        <position position="611"/>
    </location>
</feature>
<feature type="compositionally biased region" description="Polar residues" evidence="2">
    <location>
        <begin position="90"/>
        <end position="109"/>
    </location>
</feature>
<dbReference type="SUPFAM" id="SSF47802">
    <property type="entry name" value="DNA polymerase beta, N-terminal domain-like"/>
    <property type="match status" value="1"/>
</dbReference>
<dbReference type="GO" id="GO:0005634">
    <property type="term" value="C:nucleus"/>
    <property type="evidence" value="ECO:0007669"/>
    <property type="project" value="TreeGrafter"/>
</dbReference>
<dbReference type="InterPro" id="IPR022312">
    <property type="entry name" value="DNA_pol_X"/>
</dbReference>
<dbReference type="Pfam" id="PF14716">
    <property type="entry name" value="HHH_8"/>
    <property type="match status" value="1"/>
</dbReference>
<evidence type="ECO:0000313" key="4">
    <source>
        <dbReference type="EMBL" id="KIJ23938.1"/>
    </source>
</evidence>
<dbReference type="GO" id="GO:0006303">
    <property type="term" value="P:double-strand break repair via nonhomologous end joining"/>
    <property type="evidence" value="ECO:0007669"/>
    <property type="project" value="TreeGrafter"/>
</dbReference>
<feature type="compositionally biased region" description="Low complexity" evidence="2">
    <location>
        <begin position="214"/>
        <end position="230"/>
    </location>
</feature>
<dbReference type="Proteomes" id="UP000054279">
    <property type="component" value="Unassembled WGS sequence"/>
</dbReference>
<dbReference type="GO" id="GO:0003887">
    <property type="term" value="F:DNA-directed DNA polymerase activity"/>
    <property type="evidence" value="ECO:0007669"/>
    <property type="project" value="InterPro"/>
</dbReference>
<dbReference type="InterPro" id="IPR010996">
    <property type="entry name" value="HHH_MUS81"/>
</dbReference>
<feature type="domain" description="BRCT" evidence="3">
    <location>
        <begin position="278"/>
        <end position="381"/>
    </location>
</feature>
<dbReference type="AlphaFoldDB" id="A0A0C9T533"/>
<organism evidence="4 5">
    <name type="scientific">Sphaerobolus stellatus (strain SS14)</name>
    <dbReference type="NCBI Taxonomy" id="990650"/>
    <lineage>
        <taxon>Eukaryota</taxon>
        <taxon>Fungi</taxon>
        <taxon>Dikarya</taxon>
        <taxon>Basidiomycota</taxon>
        <taxon>Agaricomycotina</taxon>
        <taxon>Agaricomycetes</taxon>
        <taxon>Phallomycetidae</taxon>
        <taxon>Geastrales</taxon>
        <taxon>Sphaerobolaceae</taxon>
        <taxon>Sphaerobolus</taxon>
    </lineage>
</organism>
<dbReference type="PANTHER" id="PTHR11276:SF28">
    <property type="entry name" value="DNA POLYMERASE LAMBDA"/>
    <property type="match status" value="1"/>
</dbReference>
<dbReference type="InterPro" id="IPR001357">
    <property type="entry name" value="BRCT_dom"/>
</dbReference>
<dbReference type="EMBL" id="KN837561">
    <property type="protein sequence ID" value="KIJ23938.1"/>
    <property type="molecule type" value="Genomic_DNA"/>
</dbReference>
<evidence type="ECO:0000256" key="1">
    <source>
        <dbReference type="PIRSR" id="PIRSR622312-50"/>
    </source>
</evidence>
<feature type="region of interest" description="Disordered" evidence="2">
    <location>
        <begin position="1"/>
        <end position="131"/>
    </location>
</feature>
<name>A0A0C9T533_SPHS4</name>
<dbReference type="PROSITE" id="PS50172">
    <property type="entry name" value="BRCT"/>
    <property type="match status" value="1"/>
</dbReference>
<feature type="compositionally biased region" description="Low complexity" evidence="2">
    <location>
        <begin position="176"/>
        <end position="188"/>
    </location>
</feature>
<dbReference type="Gene3D" id="3.40.50.10190">
    <property type="entry name" value="BRCT domain"/>
    <property type="match status" value="1"/>
</dbReference>
<accession>A0A0C9T533</accession>
<dbReference type="GO" id="GO:0003677">
    <property type="term" value="F:DNA binding"/>
    <property type="evidence" value="ECO:0007669"/>
    <property type="project" value="InterPro"/>
</dbReference>
<gene>
    <name evidence="4" type="ORF">M422DRAFT_72466</name>
</gene>
<feature type="active site" description="Nucleophile; Schiff-base intermediate with DNA; for 5'-dRP lyase activity" evidence="1">
    <location>
        <position position="584"/>
    </location>
</feature>
<feature type="compositionally biased region" description="Basic and acidic residues" evidence="2">
    <location>
        <begin position="10"/>
        <end position="20"/>
    </location>
</feature>
<feature type="compositionally biased region" description="Basic and acidic residues" evidence="2">
    <location>
        <begin position="43"/>
        <end position="57"/>
    </location>
</feature>
<feature type="region of interest" description="Disordered" evidence="2">
    <location>
        <begin position="152"/>
        <end position="230"/>
    </location>
</feature>
<feature type="region of interest" description="Disordered" evidence="2">
    <location>
        <begin position="427"/>
        <end position="469"/>
    </location>
</feature>